<protein>
    <recommendedName>
        <fullName evidence="2">PMI1/PMIR1-2 C-terminal domain-containing protein</fullName>
    </recommendedName>
</protein>
<dbReference type="InterPro" id="IPR039614">
    <property type="entry name" value="PMI1-like"/>
</dbReference>
<dbReference type="PANTHER" id="PTHR33414:SF8">
    <property type="entry name" value="OS09G0559200 PROTEIN"/>
    <property type="match status" value="1"/>
</dbReference>
<dbReference type="InterPro" id="IPR048972">
    <property type="entry name" value="PMI1_PMIR1-2_C"/>
</dbReference>
<keyword evidence="4" id="KW-1185">Reference proteome</keyword>
<reference evidence="3 4" key="1">
    <citation type="submission" date="2024-01" db="EMBL/GenBank/DDBJ databases">
        <title>Genome assemblies of Stephania.</title>
        <authorList>
            <person name="Yang L."/>
        </authorList>
    </citation>
    <scope>NUCLEOTIDE SEQUENCE [LARGE SCALE GENOMIC DNA]</scope>
    <source>
        <strain evidence="3">JXDWG</strain>
        <tissue evidence="3">Leaf</tissue>
    </source>
</reference>
<feature type="coiled-coil region" evidence="1">
    <location>
        <begin position="73"/>
        <end position="100"/>
    </location>
</feature>
<comment type="caution">
    <text evidence="3">The sequence shown here is derived from an EMBL/GenBank/DDBJ whole genome shotgun (WGS) entry which is preliminary data.</text>
</comment>
<gene>
    <name evidence="3" type="ORF">Scep_023321</name>
</gene>
<sequence length="369" mass="41536">MATKSKSKSNKGTLLQPLIVSTDCSRLKSFHLACRRHCCNPKSSQVLPSKPISLKSSDNFRNVGAAQVYWAKANLLKLEIEELERLINNEKIRLEDCIADMSKMKLETKGTNSSTDERADLIRLANGYLYHMKVIDKPWGRLAIQVSTPAILSSEIEPNLSQVLRRMASMGTRDLNKWLLESMPMEDIHGKQVQETEMNSVCKGFGKGFMEGIVMASMEKMEILALEGLRIQMGRKEVTTNQMIFESSDGKTGESILLVMLVQLRDPENEYKNVGSLMVGLVEASVEEGSGFRIDGVHIAGISNDVDVNEKKKQQSRFMKPICLDDVKSLMRQRSGEKYLWSMSVKYCDGSCSFRCWDCVRNPDISISQ</sequence>
<accession>A0AAP0EUG7</accession>
<dbReference type="AlphaFoldDB" id="A0AAP0EUG7"/>
<evidence type="ECO:0000313" key="4">
    <source>
        <dbReference type="Proteomes" id="UP001419268"/>
    </source>
</evidence>
<feature type="domain" description="PMI1/PMIR1-2 C-terminal" evidence="2">
    <location>
        <begin position="141"/>
        <end position="199"/>
    </location>
</feature>
<proteinExistence type="predicted"/>
<evidence type="ECO:0000259" key="2">
    <source>
        <dbReference type="Pfam" id="PF21745"/>
    </source>
</evidence>
<evidence type="ECO:0000256" key="1">
    <source>
        <dbReference type="SAM" id="Coils"/>
    </source>
</evidence>
<organism evidence="3 4">
    <name type="scientific">Stephania cephalantha</name>
    <dbReference type="NCBI Taxonomy" id="152367"/>
    <lineage>
        <taxon>Eukaryota</taxon>
        <taxon>Viridiplantae</taxon>
        <taxon>Streptophyta</taxon>
        <taxon>Embryophyta</taxon>
        <taxon>Tracheophyta</taxon>
        <taxon>Spermatophyta</taxon>
        <taxon>Magnoliopsida</taxon>
        <taxon>Ranunculales</taxon>
        <taxon>Menispermaceae</taxon>
        <taxon>Menispermoideae</taxon>
        <taxon>Cissampelideae</taxon>
        <taxon>Stephania</taxon>
    </lineage>
</organism>
<keyword evidence="1" id="KW-0175">Coiled coil</keyword>
<dbReference type="PANTHER" id="PTHR33414">
    <property type="entry name" value="PROTEIN PLASTID MOVEMENT IMPAIRED 1-RELATED 1"/>
    <property type="match status" value="1"/>
</dbReference>
<dbReference type="Pfam" id="PF21745">
    <property type="entry name" value="PMI1_PMIR1-2_C"/>
    <property type="match status" value="1"/>
</dbReference>
<dbReference type="EMBL" id="JBBNAG010000010">
    <property type="protein sequence ID" value="KAK9099891.1"/>
    <property type="molecule type" value="Genomic_DNA"/>
</dbReference>
<name>A0AAP0EUG7_9MAGN</name>
<dbReference type="Proteomes" id="UP001419268">
    <property type="component" value="Unassembled WGS sequence"/>
</dbReference>
<evidence type="ECO:0000313" key="3">
    <source>
        <dbReference type="EMBL" id="KAK9099891.1"/>
    </source>
</evidence>